<evidence type="ECO:0000313" key="8">
    <source>
        <dbReference type="EMBL" id="TGZ62314.1"/>
    </source>
</evidence>
<dbReference type="Gene3D" id="1.20.144.10">
    <property type="entry name" value="Phosphatidic acid phosphatase type 2/haloperoxidase"/>
    <property type="match status" value="1"/>
</dbReference>
<feature type="transmembrane region" description="Helical" evidence="6">
    <location>
        <begin position="217"/>
        <end position="235"/>
    </location>
</feature>
<dbReference type="CDD" id="cd03384">
    <property type="entry name" value="PAP2_wunen"/>
    <property type="match status" value="1"/>
</dbReference>
<dbReference type="Proteomes" id="UP000308267">
    <property type="component" value="Unassembled WGS sequence"/>
</dbReference>
<evidence type="ECO:0000256" key="1">
    <source>
        <dbReference type="ARBA" id="ARBA00004141"/>
    </source>
</evidence>
<evidence type="ECO:0000256" key="4">
    <source>
        <dbReference type="ARBA" id="ARBA00022989"/>
    </source>
</evidence>
<keyword evidence="9" id="KW-1185">Reference proteome</keyword>
<keyword evidence="3 6" id="KW-0812">Transmembrane</keyword>
<organism evidence="8 9">
    <name type="scientific">Opisthorchis felineus</name>
    <dbReference type="NCBI Taxonomy" id="147828"/>
    <lineage>
        <taxon>Eukaryota</taxon>
        <taxon>Metazoa</taxon>
        <taxon>Spiralia</taxon>
        <taxon>Lophotrochozoa</taxon>
        <taxon>Platyhelminthes</taxon>
        <taxon>Trematoda</taxon>
        <taxon>Digenea</taxon>
        <taxon>Opisthorchiida</taxon>
        <taxon>Opisthorchiata</taxon>
        <taxon>Opisthorchiidae</taxon>
        <taxon>Opisthorchis</taxon>
    </lineage>
</organism>
<dbReference type="GO" id="GO:0007165">
    <property type="term" value="P:signal transduction"/>
    <property type="evidence" value="ECO:0007669"/>
    <property type="project" value="TreeGrafter"/>
</dbReference>
<comment type="subcellular location">
    <subcellularLocation>
        <location evidence="1">Membrane</location>
        <topology evidence="1">Multi-pass membrane protein</topology>
    </subcellularLocation>
</comment>
<gene>
    <name evidence="8" type="ORF">CRM22_007501</name>
</gene>
<evidence type="ECO:0000259" key="7">
    <source>
        <dbReference type="SMART" id="SM00014"/>
    </source>
</evidence>
<dbReference type="EMBL" id="SJOL01007594">
    <property type="protein sequence ID" value="TGZ62314.1"/>
    <property type="molecule type" value="Genomic_DNA"/>
</dbReference>
<dbReference type="PANTHER" id="PTHR10165">
    <property type="entry name" value="LIPID PHOSPHATE PHOSPHATASE"/>
    <property type="match status" value="1"/>
</dbReference>
<dbReference type="Pfam" id="PF01569">
    <property type="entry name" value="PAP2"/>
    <property type="match status" value="1"/>
</dbReference>
<dbReference type="GO" id="GO:0005886">
    <property type="term" value="C:plasma membrane"/>
    <property type="evidence" value="ECO:0007669"/>
    <property type="project" value="TreeGrafter"/>
</dbReference>
<evidence type="ECO:0000256" key="5">
    <source>
        <dbReference type="ARBA" id="ARBA00023136"/>
    </source>
</evidence>
<comment type="similarity">
    <text evidence="2">Belongs to the PA-phosphatase related phosphoesterase family.</text>
</comment>
<evidence type="ECO:0000256" key="3">
    <source>
        <dbReference type="ARBA" id="ARBA00022692"/>
    </source>
</evidence>
<proteinExistence type="inferred from homology"/>
<comment type="caution">
    <text evidence="8">The sequence shown here is derived from an EMBL/GenBank/DDBJ whole genome shotgun (WGS) entry which is preliminary data.</text>
</comment>
<keyword evidence="4 6" id="KW-1133">Transmembrane helix</keyword>
<feature type="transmembrane region" description="Helical" evidence="6">
    <location>
        <begin position="76"/>
        <end position="95"/>
    </location>
</feature>
<dbReference type="InterPro" id="IPR043216">
    <property type="entry name" value="PAP-like"/>
</dbReference>
<dbReference type="AlphaFoldDB" id="A0A4V3SDW8"/>
<protein>
    <recommendedName>
        <fullName evidence="7">Phosphatidic acid phosphatase type 2/haloperoxidase domain-containing protein</fullName>
    </recommendedName>
</protein>
<dbReference type="InterPro" id="IPR000326">
    <property type="entry name" value="PAP2/HPO"/>
</dbReference>
<feature type="domain" description="Phosphatidic acid phosphatase type 2/haloperoxidase" evidence="7">
    <location>
        <begin position="122"/>
        <end position="262"/>
    </location>
</feature>
<dbReference type="STRING" id="147828.A0A4V3SDW8"/>
<dbReference type="GO" id="GO:0008195">
    <property type="term" value="F:phosphatidate phosphatase activity"/>
    <property type="evidence" value="ECO:0007669"/>
    <property type="project" value="TreeGrafter"/>
</dbReference>
<feature type="transmembrane region" description="Helical" evidence="6">
    <location>
        <begin position="247"/>
        <end position="266"/>
    </location>
</feature>
<feature type="transmembrane region" description="Helical" evidence="6">
    <location>
        <begin position="184"/>
        <end position="205"/>
    </location>
</feature>
<dbReference type="GO" id="GO:0046839">
    <property type="term" value="P:phospholipid dephosphorylation"/>
    <property type="evidence" value="ECO:0007669"/>
    <property type="project" value="TreeGrafter"/>
</dbReference>
<reference evidence="8 9" key="1">
    <citation type="journal article" date="2019" name="BMC Genomics">
        <title>New insights from Opisthorchis felineus genome: update on genomics of the epidemiologically important liver flukes.</title>
        <authorList>
            <person name="Ershov N.I."/>
            <person name="Mordvinov V.A."/>
            <person name="Prokhortchouk E.B."/>
            <person name="Pakharukova M.Y."/>
            <person name="Gunbin K.V."/>
            <person name="Ustyantsev K."/>
            <person name="Genaev M.A."/>
            <person name="Blinov A.G."/>
            <person name="Mazur A."/>
            <person name="Boulygina E."/>
            <person name="Tsygankova S."/>
            <person name="Khrameeva E."/>
            <person name="Chekanov N."/>
            <person name="Fan G."/>
            <person name="Xiao A."/>
            <person name="Zhang H."/>
            <person name="Xu X."/>
            <person name="Yang H."/>
            <person name="Solovyev V."/>
            <person name="Lee S.M."/>
            <person name="Liu X."/>
            <person name="Afonnikov D.A."/>
            <person name="Skryabin K.G."/>
        </authorList>
    </citation>
    <scope>NUCLEOTIDE SEQUENCE [LARGE SCALE GENOMIC DNA]</scope>
    <source>
        <strain evidence="8">AK-0245</strain>
        <tissue evidence="8">Whole organism</tissue>
    </source>
</reference>
<dbReference type="PANTHER" id="PTHR10165:SF103">
    <property type="entry name" value="PHOSPHOLIPID PHOSPHATASE HOMOLOG 1.2 HOMOLOG"/>
    <property type="match status" value="1"/>
</dbReference>
<name>A0A4V3SDW8_OPIFE</name>
<keyword evidence="5 6" id="KW-0472">Membrane</keyword>
<dbReference type="SUPFAM" id="SSF48317">
    <property type="entry name" value="Acid phosphatase/Vanadium-dependent haloperoxidase"/>
    <property type="match status" value="1"/>
</dbReference>
<dbReference type="InterPro" id="IPR036938">
    <property type="entry name" value="PAP2/HPO_sf"/>
</dbReference>
<evidence type="ECO:0000313" key="9">
    <source>
        <dbReference type="Proteomes" id="UP000308267"/>
    </source>
</evidence>
<feature type="transmembrane region" description="Helical" evidence="6">
    <location>
        <begin position="116"/>
        <end position="142"/>
    </location>
</feature>
<sequence>MGDFISNVGTNIYFQLQMNRNGKLWAVRVVSDWSIIVLLQLTFTLSMRIHPKLSGFLCNDYSIRYPYHEDSVSAKILLIYAYLLPTLLIAVLEFLTALYRSYVMKTKDAWKTMAVWVYNLVTIYLISLGLTSTLTSVFKIAVGRPRPHFLDVCQPNITLVNCTGFINEYSCQGTRTKALHDMNLSFVSGHSSITAVTVTYVVLYLQKRLKLACAPMLRPVLQTAIVCFGLYVAISRFTDNKHHVTDIIGGVILGAGTALTLFVRYVPNMDEVVS</sequence>
<accession>A0A4V3SDW8</accession>
<dbReference type="OrthoDB" id="8907274at2759"/>
<evidence type="ECO:0000256" key="2">
    <source>
        <dbReference type="ARBA" id="ARBA00008816"/>
    </source>
</evidence>
<dbReference type="GO" id="GO:0006644">
    <property type="term" value="P:phospholipid metabolic process"/>
    <property type="evidence" value="ECO:0007669"/>
    <property type="project" value="InterPro"/>
</dbReference>
<feature type="transmembrane region" description="Helical" evidence="6">
    <location>
        <begin position="25"/>
        <end position="47"/>
    </location>
</feature>
<evidence type="ECO:0000256" key="6">
    <source>
        <dbReference type="SAM" id="Phobius"/>
    </source>
</evidence>
<dbReference type="SMART" id="SM00014">
    <property type="entry name" value="acidPPc"/>
    <property type="match status" value="1"/>
</dbReference>